<feature type="region of interest" description="Disordered" evidence="1">
    <location>
        <begin position="98"/>
        <end position="127"/>
    </location>
</feature>
<proteinExistence type="predicted"/>
<sequence length="127" mass="13736">MRGGRWAPGPGHTHNGRGWSTAENPRPRYKVVNRPLWSAASRRPLLSCGVSWCAVVEVKVSSSESVANRIMFDLTFLVLATMHLVYCIWQSGTWTEQDQTAPNHRAAAADASTADTNANASNAANAA</sequence>
<reference evidence="2 3" key="1">
    <citation type="submission" date="2023-01" db="EMBL/GenBank/DDBJ databases">
        <authorList>
            <person name="Whitehead M."/>
        </authorList>
    </citation>
    <scope>NUCLEOTIDE SEQUENCE [LARGE SCALE GENOMIC DNA]</scope>
</reference>
<dbReference type="Proteomes" id="UP001160148">
    <property type="component" value="Unassembled WGS sequence"/>
</dbReference>
<name>A0AAV0WBX3_9HEMI</name>
<comment type="caution">
    <text evidence="2">The sequence shown here is derived from an EMBL/GenBank/DDBJ whole genome shotgun (WGS) entry which is preliminary data.</text>
</comment>
<accession>A0AAV0WBX3</accession>
<evidence type="ECO:0000313" key="2">
    <source>
        <dbReference type="EMBL" id="CAI6353282.1"/>
    </source>
</evidence>
<keyword evidence="3" id="KW-1185">Reference proteome</keyword>
<evidence type="ECO:0000256" key="1">
    <source>
        <dbReference type="SAM" id="MobiDB-lite"/>
    </source>
</evidence>
<organism evidence="2 3">
    <name type="scientific">Macrosiphum euphorbiae</name>
    <name type="common">potato aphid</name>
    <dbReference type="NCBI Taxonomy" id="13131"/>
    <lineage>
        <taxon>Eukaryota</taxon>
        <taxon>Metazoa</taxon>
        <taxon>Ecdysozoa</taxon>
        <taxon>Arthropoda</taxon>
        <taxon>Hexapoda</taxon>
        <taxon>Insecta</taxon>
        <taxon>Pterygota</taxon>
        <taxon>Neoptera</taxon>
        <taxon>Paraneoptera</taxon>
        <taxon>Hemiptera</taxon>
        <taxon>Sternorrhyncha</taxon>
        <taxon>Aphidomorpha</taxon>
        <taxon>Aphidoidea</taxon>
        <taxon>Aphididae</taxon>
        <taxon>Macrosiphini</taxon>
        <taxon>Macrosiphum</taxon>
    </lineage>
</organism>
<dbReference type="AlphaFoldDB" id="A0AAV0WBX3"/>
<feature type="compositionally biased region" description="Low complexity" evidence="1">
    <location>
        <begin position="106"/>
        <end position="127"/>
    </location>
</feature>
<gene>
    <name evidence="2" type="ORF">MEUPH1_LOCUS9421</name>
</gene>
<feature type="region of interest" description="Disordered" evidence="1">
    <location>
        <begin position="1"/>
        <end position="25"/>
    </location>
</feature>
<dbReference type="EMBL" id="CARXXK010000002">
    <property type="protein sequence ID" value="CAI6353282.1"/>
    <property type="molecule type" value="Genomic_DNA"/>
</dbReference>
<protein>
    <submittedName>
        <fullName evidence="2">Uncharacterized protein</fullName>
    </submittedName>
</protein>
<evidence type="ECO:0000313" key="3">
    <source>
        <dbReference type="Proteomes" id="UP001160148"/>
    </source>
</evidence>